<evidence type="ECO:0000313" key="1">
    <source>
        <dbReference type="EMBL" id="CCT74266.1"/>
    </source>
</evidence>
<organism evidence="1 2">
    <name type="scientific">Gibberella fujikuroi (strain CBS 195.34 / IMI 58289 / NRRL A-6831)</name>
    <name type="common">Bakanae and foot rot disease fungus</name>
    <name type="synonym">Fusarium fujikuroi</name>
    <dbReference type="NCBI Taxonomy" id="1279085"/>
    <lineage>
        <taxon>Eukaryota</taxon>
        <taxon>Fungi</taxon>
        <taxon>Dikarya</taxon>
        <taxon>Ascomycota</taxon>
        <taxon>Pezizomycotina</taxon>
        <taxon>Sordariomycetes</taxon>
        <taxon>Hypocreomycetidae</taxon>
        <taxon>Hypocreales</taxon>
        <taxon>Nectriaceae</taxon>
        <taxon>Fusarium</taxon>
        <taxon>Fusarium fujikuroi species complex</taxon>
    </lineage>
</organism>
<evidence type="ECO:0000313" key="2">
    <source>
        <dbReference type="Proteomes" id="UP000016800"/>
    </source>
</evidence>
<keyword evidence="2" id="KW-1185">Reference proteome</keyword>
<proteinExistence type="predicted"/>
<dbReference type="VEuPathDB" id="FungiDB:FFUJ_10312"/>
<dbReference type="AlphaFoldDB" id="S0EGV8"/>
<dbReference type="HOGENOM" id="CLU_042539_0_0_1"/>
<protein>
    <recommendedName>
        <fullName evidence="3">F-box domain-containing protein</fullName>
    </recommendedName>
</protein>
<dbReference type="Proteomes" id="UP000016800">
    <property type="component" value="Chromosome X"/>
</dbReference>
<dbReference type="GeneID" id="35403777"/>
<evidence type="ECO:0008006" key="3">
    <source>
        <dbReference type="Google" id="ProtNLM"/>
    </source>
</evidence>
<gene>
    <name evidence="1" type="ORF">FFUJ_10312</name>
</gene>
<dbReference type="STRING" id="1279085.S0EGV8"/>
<name>S0EGV8_GIBF5</name>
<reference evidence="2" key="1">
    <citation type="journal article" date="2013" name="PLoS Pathog.">
        <title>Deciphering the cryptic genome: genome-wide analyses of the rice pathogen Fusarium fujikuroi reveal complex regulation of secondary metabolism and novel metabolites.</title>
        <authorList>
            <person name="Wiemann P."/>
            <person name="Sieber C.M."/>
            <person name="von Bargen K.W."/>
            <person name="Studt L."/>
            <person name="Niehaus E.M."/>
            <person name="Espino J.J."/>
            <person name="Huss K."/>
            <person name="Michielse C.B."/>
            <person name="Albermann S."/>
            <person name="Wagner D."/>
            <person name="Bergner S.V."/>
            <person name="Connolly L.R."/>
            <person name="Fischer A."/>
            <person name="Reuter G."/>
            <person name="Kleigrewe K."/>
            <person name="Bald T."/>
            <person name="Wingfield B.D."/>
            <person name="Ophir R."/>
            <person name="Freeman S."/>
            <person name="Hippler M."/>
            <person name="Smith K.M."/>
            <person name="Brown D.W."/>
            <person name="Proctor R.H."/>
            <person name="Munsterkotter M."/>
            <person name="Freitag M."/>
            <person name="Humpf H.U."/>
            <person name="Guldener U."/>
            <person name="Tudzynski B."/>
        </authorList>
    </citation>
    <scope>NUCLEOTIDE SEQUENCE [LARGE SCALE GENOMIC DNA]</scope>
    <source>
        <strain evidence="2">CBS 195.34 / IMI 58289 / NRRL A-6831</strain>
    </source>
</reference>
<dbReference type="RefSeq" id="XP_023436344.1">
    <property type="nucleotide sequence ID" value="XM_023569080.1"/>
</dbReference>
<accession>S0EGV8</accession>
<sequence length="462" mass="52715">MDGLASLPRDVLIEIFSYFCLHCRGDLRPIKGVGTLRQQKRCREPQQPDQKSWYSIDKYTLFSLAVSCKSLHAVAEDILYHDFAPGYGDSELSKFYTYGNRLNQFMRTVGRRKDLADRVRLLFVHPKHSNGSVKRIVLALRQGAADLGIDIAEAWRHRAECFTNSWALEQIQMLGRQEEYPFMLNSAFTDEIEEYPLLSSSRQYYLERDMSSRIFGQSEVDKDLFSILKRAPNLEQLDITESPFPKRDEGSGGGQSKIRTLLLEDTSSPSELSKGLSFAAKDLRSLVAESSGAFSMPWVSANVIGKMRGFRHSLETLHLDLRGVKVTSDGRACTFRDFGKLQRVLINTRLMFEISPDRYSITRVLPPSIVSLHLGWDGLELDRTEWGILQLRFVAESVKQQRELSHLERALLELANVKSEGFQDLKHIGLDCWDKMDATVREAICEAGIEFVQETWPAAYQK</sequence>
<dbReference type="EMBL" id="HF679032">
    <property type="protein sequence ID" value="CCT74266.1"/>
    <property type="molecule type" value="Genomic_DNA"/>
</dbReference>